<reference evidence="2 3" key="1">
    <citation type="journal article" date="2013" name="Proc. Natl. Acad. Sci. U.S.A.">
        <title>The king cobra genome reveals dynamic gene evolution and adaptation in the snake venom system.</title>
        <authorList>
            <person name="Vonk F.J."/>
            <person name="Casewell N.R."/>
            <person name="Henkel C.V."/>
            <person name="Heimberg A.M."/>
            <person name="Jansen H.J."/>
            <person name="McCleary R.J."/>
            <person name="Kerkkamp H.M."/>
            <person name="Vos R.A."/>
            <person name="Guerreiro I."/>
            <person name="Calvete J.J."/>
            <person name="Wuster W."/>
            <person name="Woods A.E."/>
            <person name="Logan J.M."/>
            <person name="Harrison R.A."/>
            <person name="Castoe T.A."/>
            <person name="de Koning A.P."/>
            <person name="Pollock D.D."/>
            <person name="Yandell M."/>
            <person name="Calderon D."/>
            <person name="Renjifo C."/>
            <person name="Currier R.B."/>
            <person name="Salgado D."/>
            <person name="Pla D."/>
            <person name="Sanz L."/>
            <person name="Hyder A.S."/>
            <person name="Ribeiro J.M."/>
            <person name="Arntzen J.W."/>
            <person name="van den Thillart G.E."/>
            <person name="Boetzer M."/>
            <person name="Pirovano W."/>
            <person name="Dirks R.P."/>
            <person name="Spaink H.P."/>
            <person name="Duboule D."/>
            <person name="McGlinn E."/>
            <person name="Kini R.M."/>
            <person name="Richardson M.K."/>
        </authorList>
    </citation>
    <scope>NUCLEOTIDE SEQUENCE</scope>
    <source>
        <tissue evidence="2">Blood</tissue>
    </source>
</reference>
<name>V8PDW0_OPHHA</name>
<evidence type="ECO:0000256" key="1">
    <source>
        <dbReference type="SAM" id="Phobius"/>
    </source>
</evidence>
<feature type="transmembrane region" description="Helical" evidence="1">
    <location>
        <begin position="124"/>
        <end position="146"/>
    </location>
</feature>
<evidence type="ECO:0000313" key="2">
    <source>
        <dbReference type="EMBL" id="ETE72141.1"/>
    </source>
</evidence>
<comment type="caution">
    <text evidence="2">The sequence shown here is derived from an EMBL/GenBank/DDBJ whole genome shotgun (WGS) entry which is preliminary data.</text>
</comment>
<keyword evidence="1" id="KW-1133">Transmembrane helix</keyword>
<feature type="non-terminal residue" evidence="2">
    <location>
        <position position="1"/>
    </location>
</feature>
<sequence>MYHLNKAKTTLLNCSSVGFLVSLFGEEGFPQALGLFLWLVCWTDLFYSFWERNHHIVRAPVFLISPTILGITMVTACHVFDTVREDQRGPVLRSDAPFLADCIPVCSHHIQIQNDARLDAEVDVFRYTTFYIYFALVLIQFILSCFPERPPLFSENVRGPVSVITAIGGMSHTWVFK</sequence>
<evidence type="ECO:0000313" key="3">
    <source>
        <dbReference type="Proteomes" id="UP000018936"/>
    </source>
</evidence>
<protein>
    <submittedName>
        <fullName evidence="2">Multidrug resistance-associated protein 1</fullName>
    </submittedName>
</protein>
<accession>V8PDW0</accession>
<dbReference type="Proteomes" id="UP000018936">
    <property type="component" value="Unassembled WGS sequence"/>
</dbReference>
<feature type="transmembrane region" description="Helical" evidence="1">
    <location>
        <begin position="29"/>
        <end position="49"/>
    </location>
</feature>
<dbReference type="OrthoDB" id="6500128at2759"/>
<keyword evidence="1" id="KW-0812">Transmembrane</keyword>
<proteinExistence type="predicted"/>
<keyword evidence="1" id="KW-0472">Membrane</keyword>
<feature type="transmembrane region" description="Helical" evidence="1">
    <location>
        <begin position="61"/>
        <end position="81"/>
    </location>
</feature>
<gene>
    <name evidence="2" type="primary">ABCC1</name>
    <name evidence="2" type="ORF">L345_02065</name>
</gene>
<dbReference type="EMBL" id="AZIM01000267">
    <property type="protein sequence ID" value="ETE72141.1"/>
    <property type="molecule type" value="Genomic_DNA"/>
</dbReference>
<dbReference type="AlphaFoldDB" id="V8PDW0"/>
<keyword evidence="3" id="KW-1185">Reference proteome</keyword>
<organism evidence="2 3">
    <name type="scientific">Ophiophagus hannah</name>
    <name type="common">King cobra</name>
    <name type="synonym">Naja hannah</name>
    <dbReference type="NCBI Taxonomy" id="8665"/>
    <lineage>
        <taxon>Eukaryota</taxon>
        <taxon>Metazoa</taxon>
        <taxon>Chordata</taxon>
        <taxon>Craniata</taxon>
        <taxon>Vertebrata</taxon>
        <taxon>Euteleostomi</taxon>
        <taxon>Lepidosauria</taxon>
        <taxon>Squamata</taxon>
        <taxon>Bifurcata</taxon>
        <taxon>Unidentata</taxon>
        <taxon>Episquamata</taxon>
        <taxon>Toxicofera</taxon>
        <taxon>Serpentes</taxon>
        <taxon>Colubroidea</taxon>
        <taxon>Elapidae</taxon>
        <taxon>Elapinae</taxon>
        <taxon>Ophiophagus</taxon>
    </lineage>
</organism>